<dbReference type="Proteomes" id="UP000825933">
    <property type="component" value="Unassembled WGS sequence"/>
</dbReference>
<evidence type="ECO:0000313" key="2">
    <source>
        <dbReference type="Proteomes" id="UP000825933"/>
    </source>
</evidence>
<name>A0A8T5UKT1_9EURY</name>
<evidence type="ECO:0000313" key="1">
    <source>
        <dbReference type="EMBL" id="MBZ2164488.1"/>
    </source>
</evidence>
<protein>
    <submittedName>
        <fullName evidence="1">DUF1802 family protein</fullName>
    </submittedName>
</protein>
<proteinExistence type="predicted"/>
<organism evidence="1 2">
    <name type="scientific">Methanobacterium spitsbergense</name>
    <dbReference type="NCBI Taxonomy" id="2874285"/>
    <lineage>
        <taxon>Archaea</taxon>
        <taxon>Methanobacteriati</taxon>
        <taxon>Methanobacteriota</taxon>
        <taxon>Methanomada group</taxon>
        <taxon>Methanobacteria</taxon>
        <taxon>Methanobacteriales</taxon>
        <taxon>Methanobacteriaceae</taxon>
        <taxon>Methanobacterium</taxon>
    </lineage>
</organism>
<dbReference type="RefSeq" id="WP_223790244.1">
    <property type="nucleotide sequence ID" value="NZ_JAIOUQ010000001.1"/>
</dbReference>
<dbReference type="AlphaFoldDB" id="A0A8T5UKT1"/>
<comment type="caution">
    <text evidence="1">The sequence shown here is derived from an EMBL/GenBank/DDBJ whole genome shotgun (WGS) entry which is preliminary data.</text>
</comment>
<accession>A0A8T5UKT1</accession>
<gene>
    <name evidence="1" type="ORF">K8N75_00255</name>
</gene>
<dbReference type="Pfam" id="PF08819">
    <property type="entry name" value="DUF1802"/>
    <property type="match status" value="1"/>
</dbReference>
<dbReference type="InterPro" id="IPR014923">
    <property type="entry name" value="DUF1802"/>
</dbReference>
<dbReference type="EMBL" id="JAIOUQ010000001">
    <property type="protein sequence ID" value="MBZ2164488.1"/>
    <property type="molecule type" value="Genomic_DNA"/>
</dbReference>
<sequence>MKSTNKCLKDWNATVEALGQGKQTILIRNYKTNASEFLLYPTVSYSSKKDYLNHFQEKYQSFVEKNLLPEKNEGKVLIKYCIIVENIIEKSIHSIPSDKYYIWTRDHVKKYIKNKTAFIWILRVYKLKKPYWAEANRGIQYANLKKNVSIDAMEPILTDNVFLNIIHDI</sequence>
<reference evidence="2" key="1">
    <citation type="journal article" date="2022" name="Microbiol. Resour. Announc.">
        <title>Draft Genome Sequence of a Methanogenic Archaeon from West Spitsbergen Permafrost.</title>
        <authorList>
            <person name="Trubitsyn V."/>
            <person name="Rivkina E."/>
            <person name="Shcherbakova V."/>
        </authorList>
    </citation>
    <scope>NUCLEOTIDE SEQUENCE [LARGE SCALE GENOMIC DNA]</scope>
    <source>
        <strain evidence="2">VT</strain>
    </source>
</reference>
<keyword evidence="2" id="KW-1185">Reference proteome</keyword>